<name>A0ABS1S994_9RHOB</name>
<evidence type="ECO:0000256" key="2">
    <source>
        <dbReference type="ARBA" id="ARBA00005695"/>
    </source>
</evidence>
<dbReference type="Gene3D" id="3.40.190.10">
    <property type="entry name" value="Periplasmic binding protein-like II"/>
    <property type="match status" value="1"/>
</dbReference>
<dbReference type="PANTHER" id="PTHR30290">
    <property type="entry name" value="PERIPLASMIC BINDING COMPONENT OF ABC TRANSPORTER"/>
    <property type="match status" value="1"/>
</dbReference>
<gene>
    <name evidence="5" type="ORF">JL111_15295</name>
</gene>
<comment type="caution">
    <text evidence="5">The sequence shown here is derived from an EMBL/GenBank/DDBJ whole genome shotgun (WGS) entry which is preliminary data.</text>
</comment>
<reference evidence="5 6" key="1">
    <citation type="submission" date="2021-01" db="EMBL/GenBank/DDBJ databases">
        <title>011410 draft genome.</title>
        <authorList>
            <person name="Lang L."/>
        </authorList>
    </citation>
    <scope>NUCLEOTIDE SEQUENCE [LARGE SCALE GENOMIC DNA]</scope>
    <source>
        <strain evidence="5 6">KCTC 42845</strain>
    </source>
</reference>
<evidence type="ECO:0000313" key="5">
    <source>
        <dbReference type="EMBL" id="MBL3674845.1"/>
    </source>
</evidence>
<comment type="subcellular location">
    <subcellularLocation>
        <location evidence="1">Periplasm</location>
    </subcellularLocation>
</comment>
<keyword evidence="3" id="KW-0732">Signal</keyword>
<dbReference type="EMBL" id="JAESHT010000014">
    <property type="protein sequence ID" value="MBL3674845.1"/>
    <property type="molecule type" value="Genomic_DNA"/>
</dbReference>
<dbReference type="CDD" id="cd08503">
    <property type="entry name" value="PBP2_NikA_DppA_OppA_like_17"/>
    <property type="match status" value="1"/>
</dbReference>
<dbReference type="Proteomes" id="UP000644749">
    <property type="component" value="Unassembled WGS sequence"/>
</dbReference>
<dbReference type="InterPro" id="IPR000914">
    <property type="entry name" value="SBP_5_dom"/>
</dbReference>
<keyword evidence="6" id="KW-1185">Reference proteome</keyword>
<evidence type="ECO:0000313" key="6">
    <source>
        <dbReference type="Proteomes" id="UP000644749"/>
    </source>
</evidence>
<accession>A0ABS1S994</accession>
<comment type="similarity">
    <text evidence="2">Belongs to the bacterial solute-binding protein 5 family.</text>
</comment>
<dbReference type="Pfam" id="PF00496">
    <property type="entry name" value="SBP_bac_5"/>
    <property type="match status" value="1"/>
</dbReference>
<protein>
    <submittedName>
        <fullName evidence="5">ABC transporter substrate-binding protein</fullName>
    </submittedName>
</protein>
<sequence>MRYLGYPILEQTKRKSGFTPTRRALLGGAALFASAIFLPTSIRAADGPKRGGRLRYGMNDGSQQDTLEPGSWATVMCGAAFNGALFNNLVELLPDGTLVGDLAESWKADEGATRWTFMLRKGVKFHDGRPFTPEDARQSLLHHMGENSTSGALSIVRQISDIVTDGDDKLIVTLSQGNADFPYLLSDYHLSVFPAKEGGGIDWESGIGTGAFRLENFEPGIAVRLLRNPDYHKPGLPHFDEVEFISIPDRSARLNALLTGEVDVIEDVDIRNVSMIERDPDLVVHRTPSLRHLTFDMNCQTAPFDNPAVRKALKLAIDREDIITKVFLGEAEIGNDNPVARIMPFWTETPPEHRYDPEAARALLAEAGIEGLVVDLSVADSAFPGAIEAAVLFREHAAKAGITVNVIQEADDGYWDNVWLVKPFNATDWYGRVTLDWMFSTSYTSDAPWNNSGFRNARFDELYALARVEADKAQRAAQYAEMQQILHDDGGVITIAFMSWRIAMTRAIGHGETGGIMPADNHRCAERWWRNDI</sequence>
<proteinExistence type="inferred from homology"/>
<dbReference type="Gene3D" id="3.10.105.10">
    <property type="entry name" value="Dipeptide-binding Protein, Domain 3"/>
    <property type="match status" value="1"/>
</dbReference>
<dbReference type="RefSeq" id="WP_191311551.1">
    <property type="nucleotide sequence ID" value="NZ_BNCL01000014.1"/>
</dbReference>
<evidence type="ECO:0000256" key="1">
    <source>
        <dbReference type="ARBA" id="ARBA00004418"/>
    </source>
</evidence>
<evidence type="ECO:0000256" key="3">
    <source>
        <dbReference type="ARBA" id="ARBA00022729"/>
    </source>
</evidence>
<dbReference type="InterPro" id="IPR030678">
    <property type="entry name" value="Peptide/Ni-bd"/>
</dbReference>
<dbReference type="PIRSF" id="PIRSF002741">
    <property type="entry name" value="MppA"/>
    <property type="match status" value="1"/>
</dbReference>
<feature type="domain" description="Solute-binding protein family 5" evidence="4">
    <location>
        <begin position="98"/>
        <end position="450"/>
    </location>
</feature>
<dbReference type="PANTHER" id="PTHR30290:SF38">
    <property type="entry name" value="D,D-DIPEPTIDE-BINDING PERIPLASMIC PROTEIN DDPA-RELATED"/>
    <property type="match status" value="1"/>
</dbReference>
<organism evidence="5 6">
    <name type="scientific">Paracoccus aerius</name>
    <dbReference type="NCBI Taxonomy" id="1915382"/>
    <lineage>
        <taxon>Bacteria</taxon>
        <taxon>Pseudomonadati</taxon>
        <taxon>Pseudomonadota</taxon>
        <taxon>Alphaproteobacteria</taxon>
        <taxon>Rhodobacterales</taxon>
        <taxon>Paracoccaceae</taxon>
        <taxon>Paracoccus</taxon>
    </lineage>
</organism>
<evidence type="ECO:0000259" key="4">
    <source>
        <dbReference type="Pfam" id="PF00496"/>
    </source>
</evidence>
<dbReference type="SUPFAM" id="SSF53850">
    <property type="entry name" value="Periplasmic binding protein-like II"/>
    <property type="match status" value="1"/>
</dbReference>
<dbReference type="InterPro" id="IPR039424">
    <property type="entry name" value="SBP_5"/>
</dbReference>
<dbReference type="Gene3D" id="3.90.76.10">
    <property type="entry name" value="Dipeptide-binding Protein, Domain 1"/>
    <property type="match status" value="1"/>
</dbReference>